<evidence type="ECO:0000313" key="4">
    <source>
        <dbReference type="Ensembl" id="ENSSMAP00000009892.2"/>
    </source>
</evidence>
<protein>
    <recommendedName>
        <fullName evidence="6">Serine/threonine-protein phosphatase 4 regulatory subunit 2</fullName>
    </recommendedName>
</protein>
<dbReference type="PANTHER" id="PTHR16487:SF0">
    <property type="entry name" value="PROTEIN PHOSPHATASE 4 REGULATORY SUBUNIT 2-RELATED"/>
    <property type="match status" value="1"/>
</dbReference>
<sequence>MRSRHCTALNCQQLLCWLASQLATCYCQLASCFLTGGLGHTVMDIDALLEAFQDFEKKGKKETCPVLEQFLCHVAKTGQPPLASPISSRILWPQLKDYFMFKLEKVMEDFQASSPEQRGLHNPNVEYVPYQEMKTRILKIVDGYKGIPFTIQRLCELLMDPKRNYAGTEKFLRGLEKNVMVVSCVYPTSEKNGASSVNRMNGVMFPGSSSLYSDSQNVNGPALPKSLNRPKLSLSTLLPTNGLPDRPVGKEPAMSTEEVVRHHVSDSSQSESEMTPNSGTKNKHPEEEEEEEEDSDADKQDVKRLKFDETESEEKESPCHKGSESSSSESSKDSCGDEDQSGSSCDTTCDRDPRSPGTEILCGTGEEVHGVVDQPEPPAPSGESTSSERDNDDSSSSVVNSDGESPPSDKPVPSSPPSSSSSSSSSSPDRSAEGDADGSHSTDAAVEPGEHD</sequence>
<dbReference type="GO" id="GO:0030289">
    <property type="term" value="C:protein phosphatase 4 complex"/>
    <property type="evidence" value="ECO:0007669"/>
    <property type="project" value="InterPro"/>
</dbReference>
<organism evidence="4 5">
    <name type="scientific">Scophthalmus maximus</name>
    <name type="common">Turbot</name>
    <name type="synonym">Psetta maxima</name>
    <dbReference type="NCBI Taxonomy" id="52904"/>
    <lineage>
        <taxon>Eukaryota</taxon>
        <taxon>Metazoa</taxon>
        <taxon>Chordata</taxon>
        <taxon>Craniata</taxon>
        <taxon>Vertebrata</taxon>
        <taxon>Euteleostomi</taxon>
        <taxon>Actinopterygii</taxon>
        <taxon>Neopterygii</taxon>
        <taxon>Teleostei</taxon>
        <taxon>Neoteleostei</taxon>
        <taxon>Acanthomorphata</taxon>
        <taxon>Carangaria</taxon>
        <taxon>Pleuronectiformes</taxon>
        <taxon>Pleuronectoidei</taxon>
        <taxon>Scophthalmidae</taxon>
        <taxon>Scophthalmus</taxon>
    </lineage>
</organism>
<evidence type="ECO:0000256" key="3">
    <source>
        <dbReference type="SAM" id="SignalP"/>
    </source>
</evidence>
<dbReference type="Pfam" id="PF09184">
    <property type="entry name" value="PPP4R2"/>
    <property type="match status" value="1"/>
</dbReference>
<dbReference type="Proteomes" id="UP000694558">
    <property type="component" value="Chromosome 11"/>
</dbReference>
<feature type="chain" id="PRO_5034927678" description="Serine/threonine-protein phosphatase 4 regulatory subunit 2" evidence="3">
    <location>
        <begin position="28"/>
        <end position="452"/>
    </location>
</feature>
<feature type="signal peptide" evidence="3">
    <location>
        <begin position="1"/>
        <end position="27"/>
    </location>
</feature>
<dbReference type="GO" id="GO:0005634">
    <property type="term" value="C:nucleus"/>
    <property type="evidence" value="ECO:0007669"/>
    <property type="project" value="TreeGrafter"/>
</dbReference>
<gene>
    <name evidence="4" type="primary">LOC118317020</name>
</gene>
<feature type="compositionally biased region" description="Basic and acidic residues" evidence="2">
    <location>
        <begin position="297"/>
        <end position="323"/>
    </location>
</feature>
<accession>A0A8D2ZZ22</accession>
<evidence type="ECO:0000256" key="1">
    <source>
        <dbReference type="ARBA" id="ARBA00009207"/>
    </source>
</evidence>
<name>A0A8D2ZZ22_SCOMX</name>
<dbReference type="PANTHER" id="PTHR16487">
    <property type="entry name" value="PPP4R2-RELATED PROTEIN"/>
    <property type="match status" value="1"/>
</dbReference>
<evidence type="ECO:0000313" key="5">
    <source>
        <dbReference type="Proteomes" id="UP000694558"/>
    </source>
</evidence>
<feature type="compositionally biased region" description="Basic and acidic residues" evidence="2">
    <location>
        <begin position="430"/>
        <end position="440"/>
    </location>
</feature>
<comment type="similarity">
    <text evidence="1">Belongs to the PPP4R2 family.</text>
</comment>
<feature type="compositionally biased region" description="Acidic residues" evidence="2">
    <location>
        <begin position="287"/>
        <end position="296"/>
    </location>
</feature>
<feature type="region of interest" description="Disordered" evidence="2">
    <location>
        <begin position="213"/>
        <end position="452"/>
    </location>
</feature>
<dbReference type="GO" id="GO:0019888">
    <property type="term" value="F:protein phosphatase regulator activity"/>
    <property type="evidence" value="ECO:0007669"/>
    <property type="project" value="InterPro"/>
</dbReference>
<evidence type="ECO:0008006" key="6">
    <source>
        <dbReference type="Google" id="ProtNLM"/>
    </source>
</evidence>
<dbReference type="GeneTree" id="ENSGT00940000162859"/>
<reference evidence="4" key="1">
    <citation type="submission" date="2023-05" db="EMBL/GenBank/DDBJ databases">
        <title>High-quality long-read genome of Scophthalmus maximus.</title>
        <authorList>
            <person name="Lien S."/>
            <person name="Martinez P."/>
        </authorList>
    </citation>
    <scope>NUCLEOTIDE SEQUENCE [LARGE SCALE GENOMIC DNA]</scope>
</reference>
<feature type="compositionally biased region" description="Polar residues" evidence="2">
    <location>
        <begin position="266"/>
        <end position="280"/>
    </location>
</feature>
<keyword evidence="3" id="KW-0732">Signal</keyword>
<proteinExistence type="inferred from homology"/>
<feature type="compositionally biased region" description="Low complexity" evidence="2">
    <location>
        <begin position="394"/>
        <end position="406"/>
    </location>
</feature>
<feature type="compositionally biased region" description="Low complexity" evidence="2">
    <location>
        <begin position="417"/>
        <end position="428"/>
    </location>
</feature>
<reference evidence="4" key="2">
    <citation type="submission" date="2025-08" db="UniProtKB">
        <authorList>
            <consortium name="Ensembl"/>
        </authorList>
    </citation>
    <scope>IDENTIFICATION</scope>
</reference>
<dbReference type="Ensembl" id="ENSSMAT00000010015.2">
    <property type="protein sequence ID" value="ENSSMAP00000009892.2"/>
    <property type="gene ID" value="ENSSMAG00000006095.2"/>
</dbReference>
<dbReference type="InterPro" id="IPR015267">
    <property type="entry name" value="PPP4R2"/>
</dbReference>
<dbReference type="GO" id="GO:0005737">
    <property type="term" value="C:cytoplasm"/>
    <property type="evidence" value="ECO:0007669"/>
    <property type="project" value="TreeGrafter"/>
</dbReference>
<evidence type="ECO:0000256" key="2">
    <source>
        <dbReference type="SAM" id="MobiDB-lite"/>
    </source>
</evidence>
<dbReference type="AlphaFoldDB" id="A0A8D2ZZ22"/>